<accession>A0A0M3Q964</accession>
<dbReference type="EMBL" id="CP009220">
    <property type="protein sequence ID" value="ALC05103.1"/>
    <property type="molecule type" value="Genomic_DNA"/>
</dbReference>
<evidence type="ECO:0000313" key="12">
    <source>
        <dbReference type="Proteomes" id="UP000068067"/>
    </source>
</evidence>
<dbReference type="Proteomes" id="UP000068067">
    <property type="component" value="Chromosome"/>
</dbReference>
<organism evidence="11 12">
    <name type="scientific">Corynebacterium deserti GIMN1.010</name>
    <dbReference type="NCBI Taxonomy" id="931089"/>
    <lineage>
        <taxon>Bacteria</taxon>
        <taxon>Bacillati</taxon>
        <taxon>Actinomycetota</taxon>
        <taxon>Actinomycetes</taxon>
        <taxon>Mycobacteriales</taxon>
        <taxon>Corynebacteriaceae</taxon>
        <taxon>Corynebacterium</taxon>
    </lineage>
</organism>
<keyword evidence="4 11" id="KW-0808">Transferase</keyword>
<comment type="pathway">
    <text evidence="7">Carotenoid biosynthesis; staphyloxanthin biosynthesis; staphyloxanthin from farnesyl diphosphate: step 4/5.</text>
</comment>
<dbReference type="Gene3D" id="3.90.550.10">
    <property type="entry name" value="Spore Coat Polysaccharide Biosynthesis Protein SpsA, Chain A"/>
    <property type="match status" value="1"/>
</dbReference>
<dbReference type="PANTHER" id="PTHR43646">
    <property type="entry name" value="GLYCOSYLTRANSFERASE"/>
    <property type="match status" value="1"/>
</dbReference>
<dbReference type="CDD" id="cd00761">
    <property type="entry name" value="Glyco_tranf_GTA_type"/>
    <property type="match status" value="1"/>
</dbReference>
<dbReference type="SUPFAM" id="SSF53448">
    <property type="entry name" value="Nucleotide-diphospho-sugar transferases"/>
    <property type="match status" value="1"/>
</dbReference>
<dbReference type="STRING" id="931089.CDES_03250"/>
<reference evidence="11 12" key="1">
    <citation type="submission" date="2014-08" db="EMBL/GenBank/DDBJ databases">
        <title>Complete genome sequence of Corynebacterium deserti GIMN1.010 (=DSM 45689), isolated from desert sand in western China.</title>
        <authorList>
            <person name="Ruckert C."/>
            <person name="Albersmeier A."/>
            <person name="Kalinowski J."/>
        </authorList>
    </citation>
    <scope>NUCLEOTIDE SEQUENCE [LARGE SCALE GENOMIC DNA]</scope>
    <source>
        <strain evidence="11 12">GIMN1.010</strain>
    </source>
</reference>
<evidence type="ECO:0000259" key="10">
    <source>
        <dbReference type="Pfam" id="PF00535"/>
    </source>
</evidence>
<keyword evidence="3" id="KW-0328">Glycosyltransferase</keyword>
<dbReference type="InterPro" id="IPR029044">
    <property type="entry name" value="Nucleotide-diphossugar_trans"/>
</dbReference>
<feature type="domain" description="Glycosyltransferase 2-like" evidence="10">
    <location>
        <begin position="10"/>
        <end position="111"/>
    </location>
</feature>
<keyword evidence="12" id="KW-1185">Reference proteome</keyword>
<comment type="subcellular location">
    <subcellularLocation>
        <location evidence="1">Cell membrane</location>
    </subcellularLocation>
</comment>
<comment type="similarity">
    <text evidence="8">Belongs to the glycosyltransferase 2 family. CrtQ subfamily.</text>
</comment>
<dbReference type="AlphaFoldDB" id="A0A0M3Q964"/>
<evidence type="ECO:0000256" key="9">
    <source>
        <dbReference type="ARBA" id="ARBA00040345"/>
    </source>
</evidence>
<evidence type="ECO:0000256" key="2">
    <source>
        <dbReference type="ARBA" id="ARBA00022475"/>
    </source>
</evidence>
<gene>
    <name evidence="11" type="ORF">CDES_03250</name>
</gene>
<evidence type="ECO:0000256" key="7">
    <source>
        <dbReference type="ARBA" id="ARBA00037904"/>
    </source>
</evidence>
<protein>
    <recommendedName>
        <fullName evidence="9">4,4'-diaponeurosporenoate glycosyltransferase</fullName>
    </recommendedName>
</protein>
<comment type="function">
    <text evidence="6">Catalyzes the glycosylation of 4,4'-diaponeurosporenoate, i.e. the esterification of glucose at the C1'' position with the carboxyl group of 4,4'-diaponeurosporenic acid, to form glycosyl-4,4'-diaponeurosporenoate. This is a step in the biosynthesis of staphyloxanthin, an orange pigment present in most staphylococci strains.</text>
</comment>
<evidence type="ECO:0000313" key="11">
    <source>
        <dbReference type="EMBL" id="ALC05103.1"/>
    </source>
</evidence>
<evidence type="ECO:0000256" key="1">
    <source>
        <dbReference type="ARBA" id="ARBA00004236"/>
    </source>
</evidence>
<dbReference type="KEGG" id="cdx:CDES_03250"/>
<dbReference type="Pfam" id="PF00535">
    <property type="entry name" value="Glycos_transf_2"/>
    <property type="match status" value="1"/>
</dbReference>
<evidence type="ECO:0000256" key="3">
    <source>
        <dbReference type="ARBA" id="ARBA00022676"/>
    </source>
</evidence>
<dbReference type="PANTHER" id="PTHR43646:SF2">
    <property type="entry name" value="GLYCOSYLTRANSFERASE 2-LIKE DOMAIN-CONTAINING PROTEIN"/>
    <property type="match status" value="1"/>
</dbReference>
<dbReference type="PATRIC" id="fig|931089.4.peg.658"/>
<keyword evidence="5" id="KW-0472">Membrane</keyword>
<evidence type="ECO:0000256" key="4">
    <source>
        <dbReference type="ARBA" id="ARBA00022679"/>
    </source>
</evidence>
<keyword evidence="2" id="KW-1003">Cell membrane</keyword>
<dbReference type="OrthoDB" id="9802632at2"/>
<name>A0A0M3Q964_9CORY</name>
<dbReference type="GO" id="GO:0016757">
    <property type="term" value="F:glycosyltransferase activity"/>
    <property type="evidence" value="ECO:0007669"/>
    <property type="project" value="UniProtKB-KW"/>
</dbReference>
<dbReference type="InterPro" id="IPR001173">
    <property type="entry name" value="Glyco_trans_2-like"/>
</dbReference>
<proteinExistence type="inferred from homology"/>
<dbReference type="GO" id="GO:0005886">
    <property type="term" value="C:plasma membrane"/>
    <property type="evidence" value="ECO:0007669"/>
    <property type="project" value="UniProtKB-SubCell"/>
</dbReference>
<evidence type="ECO:0000256" key="8">
    <source>
        <dbReference type="ARBA" id="ARBA00038120"/>
    </source>
</evidence>
<evidence type="ECO:0000256" key="5">
    <source>
        <dbReference type="ARBA" id="ARBA00023136"/>
    </source>
</evidence>
<dbReference type="RefSeq" id="WP_053544227.1">
    <property type="nucleotide sequence ID" value="NZ_CP009220.1"/>
</dbReference>
<sequence>MTIEIQRSISIVIPCLNDAVLLEQCLNSIIAQTFQPEEVIVVDNGSTDNSVEVANRMGARVVHEPLKGITWASAAGYNSARGDLIVRFDADCVIPPDYLSHVISTWNRSEKTPGRTVVALTGAGNFDIPGRRGEWLAALYLGAYRWSTKQALGHYPIFGSNSVISRQWWEDVKEKITLSKTFVHEDMYFSFFVRPHETVWFQKSLKVSMHPRALMGVRQSFIRLLRGFYTIKTAWEREPVQQRLKSRRNWS</sequence>
<evidence type="ECO:0000256" key="6">
    <source>
        <dbReference type="ARBA" id="ARBA00037281"/>
    </source>
</evidence>